<gene>
    <name evidence="1" type="ORF">QEZ40_004301</name>
</gene>
<reference evidence="1 2" key="1">
    <citation type="submission" date="2023-05" db="EMBL/GenBank/DDBJ databases">
        <title>Sequencing and Assembly of Streptomyces sp. NP73.</title>
        <authorList>
            <person name="Konwar A.N."/>
            <person name="Saikia K."/>
            <person name="Thakur D."/>
        </authorList>
    </citation>
    <scope>NUCLEOTIDE SEQUENCE [LARGE SCALE GENOMIC DNA]</scope>
    <source>
        <strain evidence="1 2">NP73</strain>
    </source>
</reference>
<organism evidence="1 2">
    <name type="scientific">Streptomyces katrae</name>
    <dbReference type="NCBI Taxonomy" id="68223"/>
    <lineage>
        <taxon>Bacteria</taxon>
        <taxon>Bacillati</taxon>
        <taxon>Actinomycetota</taxon>
        <taxon>Actinomycetes</taxon>
        <taxon>Kitasatosporales</taxon>
        <taxon>Streptomycetaceae</taxon>
        <taxon>Streptomyces</taxon>
    </lineage>
</organism>
<dbReference type="RefSeq" id="WP_285345054.1">
    <property type="nucleotide sequence ID" value="NZ_JASITI010000038.1"/>
</dbReference>
<evidence type="ECO:0000313" key="2">
    <source>
        <dbReference type="Proteomes" id="UP001223390"/>
    </source>
</evidence>
<evidence type="ECO:0000313" key="1">
    <source>
        <dbReference type="EMBL" id="MDK9499090.1"/>
    </source>
</evidence>
<sequence length="75" mass="8523">MRGRSRLTVRVLSGGSAGPVLVFRSGDPVRPLVRDPIDVARFRREGYWEGFGDVFPPCECVRCLQAMWNFETPRP</sequence>
<comment type="caution">
    <text evidence="1">The sequence shown here is derived from an EMBL/GenBank/DDBJ whole genome shotgun (WGS) entry which is preliminary data.</text>
</comment>
<name>A0ABT7GZM1_9ACTN</name>
<protein>
    <submittedName>
        <fullName evidence="1">Uncharacterized protein</fullName>
    </submittedName>
</protein>
<keyword evidence="2" id="KW-1185">Reference proteome</keyword>
<proteinExistence type="predicted"/>
<accession>A0ABT7GZM1</accession>
<dbReference type="EMBL" id="JASITI010000038">
    <property type="protein sequence ID" value="MDK9499090.1"/>
    <property type="molecule type" value="Genomic_DNA"/>
</dbReference>
<dbReference type="Proteomes" id="UP001223390">
    <property type="component" value="Unassembled WGS sequence"/>
</dbReference>